<keyword evidence="1" id="KW-0472">Membrane</keyword>
<accession>A0A087DCE8</accession>
<comment type="caution">
    <text evidence="2">The sequence shown here is derived from an EMBL/GenBank/DDBJ whole genome shotgun (WGS) entry which is preliminary data.</text>
</comment>
<keyword evidence="1" id="KW-1133">Transmembrane helix</keyword>
<gene>
    <name evidence="2" type="ORF">BISA_1363</name>
</gene>
<dbReference type="RefSeq" id="WP_033890411.1">
    <property type="nucleotide sequence ID" value="NZ_JDUT01000003.1"/>
</dbReference>
<dbReference type="AlphaFoldDB" id="A0A087DCE8"/>
<evidence type="ECO:0000313" key="2">
    <source>
        <dbReference type="EMBL" id="KFI93198.1"/>
    </source>
</evidence>
<protein>
    <submittedName>
        <fullName evidence="2">Uncharacterized protein</fullName>
    </submittedName>
</protein>
<name>A0A087DCE8_9BIFI</name>
<reference evidence="2 3" key="1">
    <citation type="submission" date="2014-03" db="EMBL/GenBank/DDBJ databases">
        <title>Genomics of Bifidobacteria.</title>
        <authorList>
            <person name="Ventura M."/>
            <person name="Milani C."/>
            <person name="Lugli G.A."/>
        </authorList>
    </citation>
    <scope>NUCLEOTIDE SEQUENCE [LARGE SCALE GENOMIC DNA]</scope>
    <source>
        <strain evidence="2 3">DSM 23967</strain>
    </source>
</reference>
<keyword evidence="1" id="KW-0812">Transmembrane</keyword>
<organism evidence="2 3">
    <name type="scientific">Bifidobacterium saguini DSM 23967</name>
    <dbReference type="NCBI Taxonomy" id="1437607"/>
    <lineage>
        <taxon>Bacteria</taxon>
        <taxon>Bacillati</taxon>
        <taxon>Actinomycetota</taxon>
        <taxon>Actinomycetes</taxon>
        <taxon>Bifidobacteriales</taxon>
        <taxon>Bifidobacteriaceae</taxon>
        <taxon>Bifidobacterium</taxon>
    </lineage>
</organism>
<dbReference type="STRING" id="1437607.BISA_1363"/>
<dbReference type="EMBL" id="JGZN01000006">
    <property type="protein sequence ID" value="KFI93198.1"/>
    <property type="molecule type" value="Genomic_DNA"/>
</dbReference>
<sequence>MNENRTKAIILAIACLGILLLLTVECIAMPRLGWLWVITGVIVLILLTACIIIAIRSKR</sequence>
<evidence type="ECO:0000256" key="1">
    <source>
        <dbReference type="SAM" id="Phobius"/>
    </source>
</evidence>
<evidence type="ECO:0000313" key="3">
    <source>
        <dbReference type="Proteomes" id="UP000029066"/>
    </source>
</evidence>
<feature type="transmembrane region" description="Helical" evidence="1">
    <location>
        <begin position="36"/>
        <end position="55"/>
    </location>
</feature>
<proteinExistence type="predicted"/>
<dbReference type="Proteomes" id="UP000029066">
    <property type="component" value="Unassembled WGS sequence"/>
</dbReference>